<evidence type="ECO:0000313" key="1">
    <source>
        <dbReference type="EMBL" id="ERN08858.1"/>
    </source>
</evidence>
<dbReference type="Proteomes" id="UP000017836">
    <property type="component" value="Unassembled WGS sequence"/>
</dbReference>
<evidence type="ECO:0000313" key="2">
    <source>
        <dbReference type="Proteomes" id="UP000017836"/>
    </source>
</evidence>
<feature type="non-terminal residue" evidence="1">
    <location>
        <position position="1"/>
    </location>
</feature>
<dbReference type="EMBL" id="KI393208">
    <property type="protein sequence ID" value="ERN08858.1"/>
    <property type="molecule type" value="Genomic_DNA"/>
</dbReference>
<organism evidence="1 2">
    <name type="scientific">Amborella trichopoda</name>
    <dbReference type="NCBI Taxonomy" id="13333"/>
    <lineage>
        <taxon>Eukaryota</taxon>
        <taxon>Viridiplantae</taxon>
        <taxon>Streptophyta</taxon>
        <taxon>Embryophyta</taxon>
        <taxon>Tracheophyta</taxon>
        <taxon>Spermatophyta</taxon>
        <taxon>Magnoliopsida</taxon>
        <taxon>Amborellales</taxon>
        <taxon>Amborellaceae</taxon>
        <taxon>Amborella</taxon>
    </lineage>
</organism>
<dbReference type="HOGENOM" id="CLU_2295448_0_0_1"/>
<reference evidence="2" key="1">
    <citation type="journal article" date="2013" name="Science">
        <title>The Amborella genome and the evolution of flowering plants.</title>
        <authorList>
            <consortium name="Amborella Genome Project"/>
        </authorList>
    </citation>
    <scope>NUCLEOTIDE SEQUENCE [LARGE SCALE GENOMIC DNA]</scope>
</reference>
<protein>
    <submittedName>
        <fullName evidence="1">Uncharacterized protein</fullName>
    </submittedName>
</protein>
<accession>W1PLE6</accession>
<sequence>LVSSRCPLRVVAGALPLALALAFFAALVWASALIKPFNASFSPSNVSPITLSASSLLPWAQSKALTKLESRLGNGCLTAPEFCSRRARTRAVPLVRGRKGS</sequence>
<name>W1PLE6_AMBTC</name>
<dbReference type="AlphaFoldDB" id="W1PLE6"/>
<proteinExistence type="predicted"/>
<keyword evidence="2" id="KW-1185">Reference proteome</keyword>
<gene>
    <name evidence="1" type="ORF">AMTR_s00015p00162720</name>
</gene>